<reference evidence="1" key="1">
    <citation type="submission" date="2009-10" db="EMBL/GenBank/DDBJ databases">
        <title>Diversity of trophic interactions inside an arsenic-rich microbial ecosystem.</title>
        <authorList>
            <person name="Bertin P.N."/>
            <person name="Heinrich-Salmeron A."/>
            <person name="Pelletier E."/>
            <person name="Goulhen-Chollet F."/>
            <person name="Arsene-Ploetze F."/>
            <person name="Gallien S."/>
            <person name="Calteau A."/>
            <person name="Vallenet D."/>
            <person name="Casiot C."/>
            <person name="Chane-Woon-Ming B."/>
            <person name="Giloteaux L."/>
            <person name="Barakat M."/>
            <person name="Bonnefoy V."/>
            <person name="Bruneel O."/>
            <person name="Chandler M."/>
            <person name="Cleiss J."/>
            <person name="Duran R."/>
            <person name="Elbaz-Poulichet F."/>
            <person name="Fonknechten N."/>
            <person name="Lauga B."/>
            <person name="Mornico D."/>
            <person name="Ortet P."/>
            <person name="Schaeffer C."/>
            <person name="Siguier P."/>
            <person name="Alexander Thil Smith A."/>
            <person name="Van Dorsselaer A."/>
            <person name="Weissenbach J."/>
            <person name="Medigue C."/>
            <person name="Le Paslier D."/>
        </authorList>
    </citation>
    <scope>NUCLEOTIDE SEQUENCE</scope>
</reference>
<evidence type="ECO:0000313" key="1">
    <source>
        <dbReference type="EMBL" id="CBI06385.1"/>
    </source>
</evidence>
<proteinExistence type="predicted"/>
<dbReference type="AlphaFoldDB" id="E6QGM1"/>
<name>E6QGM1_9ZZZZ</name>
<dbReference type="EMBL" id="CABP01000175">
    <property type="protein sequence ID" value="CBI06385.1"/>
    <property type="molecule type" value="Genomic_DNA"/>
</dbReference>
<protein>
    <submittedName>
        <fullName evidence="1">Uncharacterized protein</fullName>
    </submittedName>
</protein>
<sequence length="77" mass="8333">MKRIQIEIDDQTAADAAELVKRLNANAGPEPFNSHGPLTVRKLAAMLLEDAGMVISRPGSWEGANMADVLRCHGYKA</sequence>
<gene>
    <name evidence="1" type="ORF">CARN5_0094</name>
</gene>
<accession>E6QGM1</accession>
<organism evidence="1">
    <name type="scientific">mine drainage metagenome</name>
    <dbReference type="NCBI Taxonomy" id="410659"/>
    <lineage>
        <taxon>unclassified sequences</taxon>
        <taxon>metagenomes</taxon>
        <taxon>ecological metagenomes</taxon>
    </lineage>
</organism>
<comment type="caution">
    <text evidence="1">The sequence shown here is derived from an EMBL/GenBank/DDBJ whole genome shotgun (WGS) entry which is preliminary data.</text>
</comment>